<evidence type="ECO:0000313" key="16">
    <source>
        <dbReference type="EMBL" id="RPF56453.1"/>
    </source>
</evidence>
<feature type="binding site" evidence="13">
    <location>
        <position position="179"/>
    </location>
    <ligand>
        <name>substrate</name>
    </ligand>
</feature>
<protein>
    <recommendedName>
        <fullName evidence="2 11">Thymidine kinase</fullName>
        <ecNumber evidence="2 11">2.7.1.21</ecNumber>
    </recommendedName>
</protein>
<evidence type="ECO:0000256" key="15">
    <source>
        <dbReference type="RuleBase" id="RU004165"/>
    </source>
</evidence>
<evidence type="ECO:0000256" key="12">
    <source>
        <dbReference type="PIRSR" id="PIRSR035805-1"/>
    </source>
</evidence>
<evidence type="ECO:0000256" key="13">
    <source>
        <dbReference type="PIRSR" id="PIRSR035805-2"/>
    </source>
</evidence>
<evidence type="ECO:0000256" key="2">
    <source>
        <dbReference type="ARBA" id="ARBA00012118"/>
    </source>
</evidence>
<comment type="subcellular location">
    <subcellularLocation>
        <location evidence="11">Cytoplasm</location>
    </subcellularLocation>
</comment>
<dbReference type="SUPFAM" id="SSF57716">
    <property type="entry name" value="Glucocorticoid receptor-like (DNA-binding domain)"/>
    <property type="match status" value="1"/>
</dbReference>
<dbReference type="PROSITE" id="PS00603">
    <property type="entry name" value="TK_CELLULAR_TYPE"/>
    <property type="match status" value="1"/>
</dbReference>
<comment type="catalytic activity">
    <reaction evidence="11 14">
        <text>thymidine + ATP = dTMP + ADP + H(+)</text>
        <dbReference type="Rhea" id="RHEA:19129"/>
        <dbReference type="ChEBI" id="CHEBI:15378"/>
        <dbReference type="ChEBI" id="CHEBI:17748"/>
        <dbReference type="ChEBI" id="CHEBI:30616"/>
        <dbReference type="ChEBI" id="CHEBI:63528"/>
        <dbReference type="ChEBI" id="CHEBI:456216"/>
        <dbReference type="EC" id="2.7.1.21"/>
    </reaction>
</comment>
<dbReference type="PIRSF" id="PIRSF035805">
    <property type="entry name" value="TK_cell"/>
    <property type="match status" value="1"/>
</dbReference>
<accession>A0A1Q1G018</accession>
<keyword evidence="5 11" id="KW-0808">Transferase</keyword>
<keyword evidence="8 11" id="KW-0418">Kinase</keyword>
<keyword evidence="17" id="KW-1185">Reference proteome</keyword>
<evidence type="ECO:0000256" key="5">
    <source>
        <dbReference type="ARBA" id="ARBA00022679"/>
    </source>
</evidence>
<feature type="active site" description="Proton acceptor" evidence="11 12">
    <location>
        <position position="89"/>
    </location>
</feature>
<keyword evidence="4 11" id="KW-0237">DNA synthesis</keyword>
<evidence type="ECO:0000256" key="4">
    <source>
        <dbReference type="ARBA" id="ARBA00022634"/>
    </source>
</evidence>
<evidence type="ECO:0000256" key="14">
    <source>
        <dbReference type="RuleBase" id="RU000544"/>
    </source>
</evidence>
<comment type="subunit">
    <text evidence="11">Homotetramer.</text>
</comment>
<dbReference type="GO" id="GO:0071897">
    <property type="term" value="P:DNA biosynthetic process"/>
    <property type="evidence" value="ECO:0007669"/>
    <property type="project" value="UniProtKB-KW"/>
</dbReference>
<dbReference type="GO" id="GO:0008270">
    <property type="term" value="F:zinc ion binding"/>
    <property type="evidence" value="ECO:0007669"/>
    <property type="project" value="UniProtKB-UniRule"/>
</dbReference>
<evidence type="ECO:0000256" key="7">
    <source>
        <dbReference type="ARBA" id="ARBA00022741"/>
    </source>
</evidence>
<dbReference type="Proteomes" id="UP000277108">
    <property type="component" value="Unassembled WGS sequence"/>
</dbReference>
<keyword evidence="6 11" id="KW-0479">Metal-binding</keyword>
<feature type="binding site" evidence="11">
    <location>
        <position position="148"/>
    </location>
    <ligand>
        <name>Zn(2+)</name>
        <dbReference type="ChEBI" id="CHEBI:29105"/>
    </ligand>
</feature>
<dbReference type="InterPro" id="IPR020633">
    <property type="entry name" value="Thymidine_kinase_CS"/>
</dbReference>
<dbReference type="GO" id="GO:0005524">
    <property type="term" value="F:ATP binding"/>
    <property type="evidence" value="ECO:0007669"/>
    <property type="project" value="UniProtKB-UniRule"/>
</dbReference>
<comment type="caution">
    <text evidence="16">The sequence shown here is derived from an EMBL/GenBank/DDBJ whole genome shotgun (WGS) entry which is preliminary data.</text>
</comment>
<evidence type="ECO:0000256" key="9">
    <source>
        <dbReference type="ARBA" id="ARBA00022833"/>
    </source>
</evidence>
<dbReference type="FunFam" id="3.40.50.300:FF:000384">
    <property type="entry name" value="Thymidine kinase"/>
    <property type="match status" value="1"/>
</dbReference>
<name>A0A1Q1G018_9BACL</name>
<evidence type="ECO:0000256" key="10">
    <source>
        <dbReference type="ARBA" id="ARBA00022840"/>
    </source>
</evidence>
<feature type="binding site" evidence="11">
    <location>
        <begin position="88"/>
        <end position="91"/>
    </location>
    <ligand>
        <name>ATP</name>
        <dbReference type="ChEBI" id="CHEBI:30616"/>
    </ligand>
</feature>
<dbReference type="OrthoDB" id="9781579at2"/>
<dbReference type="InterPro" id="IPR027417">
    <property type="entry name" value="P-loop_NTPase"/>
</dbReference>
<feature type="binding site" evidence="11">
    <location>
        <position position="183"/>
    </location>
    <ligand>
        <name>Zn(2+)</name>
        <dbReference type="ChEBI" id="CHEBI:29105"/>
    </ligand>
</feature>
<proteinExistence type="inferred from homology"/>
<dbReference type="GO" id="GO:0005829">
    <property type="term" value="C:cytosol"/>
    <property type="evidence" value="ECO:0007669"/>
    <property type="project" value="TreeGrafter"/>
</dbReference>
<dbReference type="EC" id="2.7.1.21" evidence="2 11"/>
<dbReference type="GO" id="GO:0046104">
    <property type="term" value="P:thymidine metabolic process"/>
    <property type="evidence" value="ECO:0007669"/>
    <property type="project" value="TreeGrafter"/>
</dbReference>
<gene>
    <name evidence="11" type="primary">tdk</name>
    <name evidence="16" type="ORF">EDD62_1089</name>
</gene>
<evidence type="ECO:0000313" key="17">
    <source>
        <dbReference type="Proteomes" id="UP000277108"/>
    </source>
</evidence>
<comment type="similarity">
    <text evidence="1 11 15">Belongs to the thymidine kinase family.</text>
</comment>
<evidence type="ECO:0000256" key="6">
    <source>
        <dbReference type="ARBA" id="ARBA00022723"/>
    </source>
</evidence>
<dbReference type="STRING" id="1849491.BVH56_01350"/>
<dbReference type="GO" id="GO:0004797">
    <property type="term" value="F:thymidine kinase activity"/>
    <property type="evidence" value="ECO:0007669"/>
    <property type="project" value="UniProtKB-UniRule"/>
</dbReference>
<dbReference type="SUPFAM" id="SSF52540">
    <property type="entry name" value="P-loop containing nucleoside triphosphate hydrolases"/>
    <property type="match status" value="1"/>
</dbReference>
<keyword evidence="10 11" id="KW-0067">ATP-binding</keyword>
<dbReference type="EMBL" id="RKRK01000003">
    <property type="protein sequence ID" value="RPF56453.1"/>
    <property type="molecule type" value="Genomic_DNA"/>
</dbReference>
<evidence type="ECO:0000256" key="1">
    <source>
        <dbReference type="ARBA" id="ARBA00007587"/>
    </source>
</evidence>
<dbReference type="PANTHER" id="PTHR11441:SF0">
    <property type="entry name" value="THYMIDINE KINASE, CYTOSOLIC"/>
    <property type="match status" value="1"/>
</dbReference>
<dbReference type="HAMAP" id="MF_00124">
    <property type="entry name" value="Thymidine_kinase"/>
    <property type="match status" value="1"/>
</dbReference>
<feature type="binding site" evidence="13">
    <location>
        <begin position="171"/>
        <end position="174"/>
    </location>
    <ligand>
        <name>substrate</name>
    </ligand>
</feature>
<organism evidence="16 17">
    <name type="scientific">Abyssicoccus albus</name>
    <dbReference type="NCBI Taxonomy" id="1817405"/>
    <lineage>
        <taxon>Bacteria</taxon>
        <taxon>Bacillati</taxon>
        <taxon>Bacillota</taxon>
        <taxon>Bacilli</taxon>
        <taxon>Bacillales</taxon>
        <taxon>Abyssicoccaceae</taxon>
    </lineage>
</organism>
<reference evidence="16 17" key="1">
    <citation type="submission" date="2018-11" db="EMBL/GenBank/DDBJ databases">
        <title>Genomic Encyclopedia of Type Strains, Phase IV (KMG-IV): sequencing the most valuable type-strain genomes for metagenomic binning, comparative biology and taxonomic classification.</title>
        <authorList>
            <person name="Goeker M."/>
        </authorList>
    </citation>
    <scope>NUCLEOTIDE SEQUENCE [LARGE SCALE GENOMIC DNA]</scope>
    <source>
        <strain evidence="16 17">DSM 29158</strain>
    </source>
</reference>
<feature type="binding site" evidence="11">
    <location>
        <position position="145"/>
    </location>
    <ligand>
        <name>Zn(2+)</name>
        <dbReference type="ChEBI" id="CHEBI:29105"/>
    </ligand>
</feature>
<evidence type="ECO:0000256" key="3">
    <source>
        <dbReference type="ARBA" id="ARBA00022490"/>
    </source>
</evidence>
<sequence length="192" mass="21453">MNDIERSGRIECITGSMFSGKSEELIRRIRRVLYAKQKIVVFKPEIDQRYKKQSVVTHNGRSVDAISIGHSNEIRGYITDDIDVVAIDEAQFFDDGLVYVIQNIAKSNIRVIVAGLDMDFTGNPFEPMPHIMAIAEQVTKLNAVCTVCGGIASRTQRLINGAPAHIDDPLILVGADESYEPRCREHHIVKTD</sequence>
<evidence type="ECO:0000256" key="8">
    <source>
        <dbReference type="ARBA" id="ARBA00022777"/>
    </source>
</evidence>
<dbReference type="FunFam" id="3.30.60.20:FF:000026">
    <property type="entry name" value="Thymidine kinase"/>
    <property type="match status" value="1"/>
</dbReference>
<keyword evidence="3 11" id="KW-0963">Cytoplasm</keyword>
<dbReference type="RefSeq" id="WP_077139772.1">
    <property type="nucleotide sequence ID" value="NZ_CBCSGK010000005.1"/>
</dbReference>
<feature type="binding site" evidence="11">
    <location>
        <position position="186"/>
    </location>
    <ligand>
        <name>Zn(2+)</name>
        <dbReference type="ChEBI" id="CHEBI:29105"/>
    </ligand>
</feature>
<dbReference type="InterPro" id="IPR001267">
    <property type="entry name" value="Thymidine_kinase"/>
</dbReference>
<feature type="binding site" evidence="11">
    <location>
        <begin position="15"/>
        <end position="22"/>
    </location>
    <ligand>
        <name>ATP</name>
        <dbReference type="ChEBI" id="CHEBI:30616"/>
    </ligand>
</feature>
<keyword evidence="9 11" id="KW-0862">Zinc</keyword>
<keyword evidence="7 11" id="KW-0547">Nucleotide-binding</keyword>
<dbReference type="Gene3D" id="3.30.60.20">
    <property type="match status" value="1"/>
</dbReference>
<dbReference type="PANTHER" id="PTHR11441">
    <property type="entry name" value="THYMIDINE KINASE"/>
    <property type="match status" value="1"/>
</dbReference>
<evidence type="ECO:0000256" key="11">
    <source>
        <dbReference type="HAMAP-Rule" id="MF_00124"/>
    </source>
</evidence>
<accession>A0A3N5BG15</accession>
<dbReference type="Gene3D" id="3.40.50.300">
    <property type="entry name" value="P-loop containing nucleotide triphosphate hydrolases"/>
    <property type="match status" value="1"/>
</dbReference>
<dbReference type="NCBIfam" id="NF003296">
    <property type="entry name" value="PRK04296.1-1"/>
    <property type="match status" value="1"/>
</dbReference>
<dbReference type="Pfam" id="PF00265">
    <property type="entry name" value="TK"/>
    <property type="match status" value="1"/>
</dbReference>
<dbReference type="AlphaFoldDB" id="A0A1Q1G018"/>